<feature type="transmembrane region" description="Helical" evidence="1">
    <location>
        <begin position="20"/>
        <end position="42"/>
    </location>
</feature>
<name>A0A2S5RFZ9_9MOLU</name>
<dbReference type="Proteomes" id="UP000239785">
    <property type="component" value="Unassembled WGS sequence"/>
</dbReference>
<evidence type="ECO:0000256" key="1">
    <source>
        <dbReference type="SAM" id="Phobius"/>
    </source>
</evidence>
<evidence type="ECO:0000313" key="2">
    <source>
        <dbReference type="EMBL" id="PPE06218.1"/>
    </source>
</evidence>
<keyword evidence="1" id="KW-1133">Transmembrane helix</keyword>
<feature type="transmembrane region" description="Helical" evidence="1">
    <location>
        <begin position="141"/>
        <end position="169"/>
    </location>
</feature>
<proteinExistence type="predicted"/>
<sequence length="196" mass="23047">MQKEYLESVKLEFEKYRKALIRIHLLTGILLIVLIFLALYLGTCYPKSLLTITLVCVVLICILVLFQINLLQMLIWSAKRIKNENYVDGWRLLSTLFLSKATYNKVFADKNDDLGPIAFFLDRNKKDEDPLTGWKALFKDVFFTMFLIGIWCFWFIFSSFVLLLIKLIFCWKIRLNDKKILLIIKNSENNQTGSNK</sequence>
<gene>
    <name evidence="2" type="ORF">MCORR_v1c05220</name>
</gene>
<feature type="transmembrane region" description="Helical" evidence="1">
    <location>
        <begin position="49"/>
        <end position="68"/>
    </location>
</feature>
<accession>A0A2S5RFZ9</accession>
<protein>
    <submittedName>
        <fullName evidence="2">Uncharacterized protein</fullName>
    </submittedName>
</protein>
<keyword evidence="3" id="KW-1185">Reference proteome</keyword>
<dbReference type="AlphaFoldDB" id="A0A2S5RFZ9"/>
<keyword evidence="1" id="KW-0812">Transmembrane</keyword>
<dbReference type="RefSeq" id="WP_104208060.1">
    <property type="nucleotide sequence ID" value="NZ_PHNF01000002.1"/>
</dbReference>
<evidence type="ECO:0000313" key="3">
    <source>
        <dbReference type="Proteomes" id="UP000239785"/>
    </source>
</evidence>
<comment type="caution">
    <text evidence="2">The sequence shown here is derived from an EMBL/GenBank/DDBJ whole genome shotgun (WGS) entry which is preliminary data.</text>
</comment>
<organism evidence="2 3">
    <name type="scientific">Mesoplasma corruscae</name>
    <dbReference type="NCBI Taxonomy" id="216874"/>
    <lineage>
        <taxon>Bacteria</taxon>
        <taxon>Bacillati</taxon>
        <taxon>Mycoplasmatota</taxon>
        <taxon>Mollicutes</taxon>
        <taxon>Entomoplasmatales</taxon>
        <taxon>Entomoplasmataceae</taxon>
        <taxon>Mesoplasma</taxon>
    </lineage>
</organism>
<reference evidence="2 3" key="1">
    <citation type="submission" date="2017-11" db="EMBL/GenBank/DDBJ databases">
        <title>Genome sequence of Mesoplasma corruscae ELCA-2 (ATCC 49579).</title>
        <authorList>
            <person name="Lo W.-S."/>
            <person name="Kuo C.-H."/>
        </authorList>
    </citation>
    <scope>NUCLEOTIDE SEQUENCE [LARGE SCALE GENOMIC DNA]</scope>
    <source>
        <strain evidence="2 3">ELCA-2</strain>
    </source>
</reference>
<keyword evidence="1" id="KW-0472">Membrane</keyword>
<dbReference type="EMBL" id="PHNF01000002">
    <property type="protein sequence ID" value="PPE06218.1"/>
    <property type="molecule type" value="Genomic_DNA"/>
</dbReference>